<dbReference type="PANTHER" id="PTHR43200">
    <property type="entry name" value="PHOSPHATASE"/>
    <property type="match status" value="1"/>
</dbReference>
<dbReference type="GO" id="GO:0046872">
    <property type="term" value="F:metal ion binding"/>
    <property type="evidence" value="ECO:0007669"/>
    <property type="project" value="UniProtKB-UniRule"/>
</dbReference>
<comment type="catalytic activity">
    <reaction evidence="7">
        <text>adenosine 2',5'-bisphosphate + H2O = AMP + phosphate</text>
        <dbReference type="Rhea" id="RHEA:77643"/>
        <dbReference type="ChEBI" id="CHEBI:15377"/>
        <dbReference type="ChEBI" id="CHEBI:43474"/>
        <dbReference type="ChEBI" id="CHEBI:194156"/>
        <dbReference type="ChEBI" id="CHEBI:456215"/>
        <dbReference type="EC" id="3.1.3.7"/>
    </reaction>
    <physiologicalReaction direction="left-to-right" evidence="7">
        <dbReference type="Rhea" id="RHEA:77644"/>
    </physiologicalReaction>
</comment>
<dbReference type="FunFam" id="3.40.190.80:FF:000003">
    <property type="entry name" value="PAP-specific phosphatase HAL2-like"/>
    <property type="match status" value="1"/>
</dbReference>
<comment type="function">
    <text evidence="11">Converts adenosine 3'-phosphate 5'-phosphosulfate (PAPS) to adenosine 5'-phosphosulfate (APS) and 3'(2')-phosphoadenosine 5'-phosphate (PAP) to AMP.</text>
</comment>
<dbReference type="GO" id="GO:0000103">
    <property type="term" value="P:sulfate assimilation"/>
    <property type="evidence" value="ECO:0007669"/>
    <property type="project" value="TreeGrafter"/>
</dbReference>
<keyword evidence="13" id="KW-1185">Reference proteome</keyword>
<sequence length="345" mass="36720">MSYERERLLAELAVQRACMLTDRVFHQLVKTSVSKDDKSPVTVADYAAQALIIASVNAAFPGDGIVGEEDSAFLRKDEKLRGIVWNLVKETLEAAGEAKEDIPLGNIKDEQELMDTIDKGLHEGGRSGRVWALDPIDGTKGFLRGGQYAVCLGLLVDGKATVGALGVPNLPQDPSNPEGPKGVLLSAIRGQGAVIRDLSPNLTLLPSRQLEPVKPTNVADCAFCEGVESGHSNHGQQANIASSLGITKESIRYDSQAKYAAIARGDAQIYLRLPSAGSNWVEKIWDHAAGSLICEEVGYTVSDVNGTPLDFGMGRTLKSNKGIVAAAGPIYDDVIAAVKKELGSQ</sequence>
<dbReference type="PRINTS" id="PR00377">
    <property type="entry name" value="IMPHPHTASES"/>
</dbReference>
<evidence type="ECO:0000256" key="3">
    <source>
        <dbReference type="ARBA" id="ARBA00012633"/>
    </source>
</evidence>
<dbReference type="PROSITE" id="PS00629">
    <property type="entry name" value="IMP_1"/>
    <property type="match status" value="1"/>
</dbReference>
<dbReference type="InterPro" id="IPR020583">
    <property type="entry name" value="Inositol_monoP_metal-BS"/>
</dbReference>
<keyword evidence="6 10" id="KW-0460">Magnesium</keyword>
<dbReference type="EC" id="3.1.3.7" evidence="3 11"/>
<comment type="similarity">
    <text evidence="2 11">Belongs to the inositol monophosphatase superfamily.</text>
</comment>
<dbReference type="PANTHER" id="PTHR43200:SF6">
    <property type="entry name" value="3'(2'),5'-BISPHOSPHATE NUCLEOTIDASE"/>
    <property type="match status" value="1"/>
</dbReference>
<dbReference type="OrthoDB" id="411145at2759"/>
<accession>A0A3N4I550</accession>
<comment type="cofactor">
    <cofactor evidence="1 10 11">
        <name>Mg(2+)</name>
        <dbReference type="ChEBI" id="CHEBI:18420"/>
    </cofactor>
</comment>
<reference evidence="12 13" key="1">
    <citation type="journal article" date="2018" name="Nat. Ecol. Evol.">
        <title>Pezizomycetes genomes reveal the molecular basis of ectomycorrhizal truffle lifestyle.</title>
        <authorList>
            <person name="Murat C."/>
            <person name="Payen T."/>
            <person name="Noel B."/>
            <person name="Kuo A."/>
            <person name="Morin E."/>
            <person name="Chen J."/>
            <person name="Kohler A."/>
            <person name="Krizsan K."/>
            <person name="Balestrini R."/>
            <person name="Da Silva C."/>
            <person name="Montanini B."/>
            <person name="Hainaut M."/>
            <person name="Levati E."/>
            <person name="Barry K.W."/>
            <person name="Belfiori B."/>
            <person name="Cichocki N."/>
            <person name="Clum A."/>
            <person name="Dockter R.B."/>
            <person name="Fauchery L."/>
            <person name="Guy J."/>
            <person name="Iotti M."/>
            <person name="Le Tacon F."/>
            <person name="Lindquist E.A."/>
            <person name="Lipzen A."/>
            <person name="Malagnac F."/>
            <person name="Mello A."/>
            <person name="Molinier V."/>
            <person name="Miyauchi S."/>
            <person name="Poulain J."/>
            <person name="Riccioni C."/>
            <person name="Rubini A."/>
            <person name="Sitrit Y."/>
            <person name="Splivallo R."/>
            <person name="Traeger S."/>
            <person name="Wang M."/>
            <person name="Zifcakova L."/>
            <person name="Wipf D."/>
            <person name="Zambonelli A."/>
            <person name="Paolocci F."/>
            <person name="Nowrousian M."/>
            <person name="Ottonello S."/>
            <person name="Baldrian P."/>
            <person name="Spatafora J.W."/>
            <person name="Henrissat B."/>
            <person name="Nagy L.G."/>
            <person name="Aury J.M."/>
            <person name="Wincker P."/>
            <person name="Grigoriev I.V."/>
            <person name="Bonfante P."/>
            <person name="Martin F.M."/>
        </authorList>
    </citation>
    <scope>NUCLEOTIDE SEQUENCE [LARGE SCALE GENOMIC DNA]</scope>
    <source>
        <strain evidence="12 13">RN42</strain>
    </source>
</reference>
<evidence type="ECO:0000256" key="4">
    <source>
        <dbReference type="ARBA" id="ARBA00022723"/>
    </source>
</evidence>
<comment type="catalytic activity">
    <reaction evidence="9">
        <text>3'-phosphoadenylyl sulfate + H2O = adenosine 5'-phosphosulfate + phosphate</text>
        <dbReference type="Rhea" id="RHEA:77639"/>
        <dbReference type="ChEBI" id="CHEBI:15377"/>
        <dbReference type="ChEBI" id="CHEBI:43474"/>
        <dbReference type="ChEBI" id="CHEBI:58243"/>
        <dbReference type="ChEBI" id="CHEBI:58339"/>
        <dbReference type="EC" id="3.1.3.7"/>
    </reaction>
    <physiologicalReaction direction="left-to-right" evidence="9">
        <dbReference type="Rhea" id="RHEA:77640"/>
    </physiologicalReaction>
</comment>
<dbReference type="Proteomes" id="UP000275078">
    <property type="component" value="Unassembled WGS sequence"/>
</dbReference>
<dbReference type="EMBL" id="ML119681">
    <property type="protein sequence ID" value="RPA81235.1"/>
    <property type="molecule type" value="Genomic_DNA"/>
</dbReference>
<dbReference type="CDD" id="cd01517">
    <property type="entry name" value="PAP_phosphatase"/>
    <property type="match status" value="1"/>
</dbReference>
<dbReference type="AlphaFoldDB" id="A0A3N4I550"/>
<dbReference type="GO" id="GO:0008441">
    <property type="term" value="F:3'(2'),5'-bisphosphate nucleotidase activity"/>
    <property type="evidence" value="ECO:0007669"/>
    <property type="project" value="UniProtKB-UniRule"/>
</dbReference>
<dbReference type="GO" id="GO:0043647">
    <property type="term" value="P:inositol phosphate metabolic process"/>
    <property type="evidence" value="ECO:0007669"/>
    <property type="project" value="UniProtKB-UniRule"/>
</dbReference>
<dbReference type="Pfam" id="PF00459">
    <property type="entry name" value="Inositol_P"/>
    <property type="match status" value="1"/>
</dbReference>
<dbReference type="SUPFAM" id="SSF56655">
    <property type="entry name" value="Carbohydrate phosphatase"/>
    <property type="match status" value="1"/>
</dbReference>
<organism evidence="12 13">
    <name type="scientific">Ascobolus immersus RN42</name>
    <dbReference type="NCBI Taxonomy" id="1160509"/>
    <lineage>
        <taxon>Eukaryota</taxon>
        <taxon>Fungi</taxon>
        <taxon>Dikarya</taxon>
        <taxon>Ascomycota</taxon>
        <taxon>Pezizomycotina</taxon>
        <taxon>Pezizomycetes</taxon>
        <taxon>Pezizales</taxon>
        <taxon>Ascobolaceae</taxon>
        <taxon>Ascobolus</taxon>
    </lineage>
</organism>
<dbReference type="Gene3D" id="3.40.190.80">
    <property type="match status" value="1"/>
</dbReference>
<keyword evidence="5 11" id="KW-0378">Hydrolase</keyword>
<feature type="binding site" evidence="10">
    <location>
        <position position="68"/>
    </location>
    <ligand>
        <name>Mg(2+)</name>
        <dbReference type="ChEBI" id="CHEBI:18420"/>
        <label>1</label>
        <note>catalytic</note>
    </ligand>
</feature>
<evidence type="ECO:0000256" key="6">
    <source>
        <dbReference type="ARBA" id="ARBA00022842"/>
    </source>
</evidence>
<evidence type="ECO:0000256" key="10">
    <source>
        <dbReference type="PIRSR" id="PIRSR600760-2"/>
    </source>
</evidence>
<evidence type="ECO:0000313" key="13">
    <source>
        <dbReference type="Proteomes" id="UP000275078"/>
    </source>
</evidence>
<evidence type="ECO:0000256" key="7">
    <source>
        <dbReference type="ARBA" id="ARBA00044466"/>
    </source>
</evidence>
<comment type="catalytic activity">
    <reaction evidence="8">
        <text>adenosine 3',5'-bisphosphate + H2O = AMP + phosphate</text>
        <dbReference type="Rhea" id="RHEA:10040"/>
        <dbReference type="ChEBI" id="CHEBI:15377"/>
        <dbReference type="ChEBI" id="CHEBI:43474"/>
        <dbReference type="ChEBI" id="CHEBI:58343"/>
        <dbReference type="ChEBI" id="CHEBI:456215"/>
        <dbReference type="EC" id="3.1.3.7"/>
    </reaction>
    <physiologicalReaction direction="left-to-right" evidence="8">
        <dbReference type="Rhea" id="RHEA:10041"/>
    </physiologicalReaction>
</comment>
<feature type="binding site" evidence="10">
    <location>
        <position position="134"/>
    </location>
    <ligand>
        <name>Mg(2+)</name>
        <dbReference type="ChEBI" id="CHEBI:18420"/>
        <label>1</label>
        <note>catalytic</note>
    </ligand>
</feature>
<dbReference type="Gene3D" id="3.30.540.10">
    <property type="entry name" value="Fructose-1,6-Bisphosphatase, subunit A, domain 1"/>
    <property type="match status" value="1"/>
</dbReference>
<dbReference type="NCBIfam" id="TIGR01330">
    <property type="entry name" value="bisphos_HAL2"/>
    <property type="match status" value="1"/>
</dbReference>
<feature type="binding site" evidence="10">
    <location>
        <position position="286"/>
    </location>
    <ligand>
        <name>Mg(2+)</name>
        <dbReference type="ChEBI" id="CHEBI:18420"/>
        <label>1</label>
        <note>catalytic</note>
    </ligand>
</feature>
<dbReference type="InterPro" id="IPR051090">
    <property type="entry name" value="Inositol_monoP_superfamily"/>
</dbReference>
<proteinExistence type="inferred from homology"/>
<evidence type="ECO:0000256" key="11">
    <source>
        <dbReference type="RuleBase" id="RU368076"/>
    </source>
</evidence>
<keyword evidence="4 10" id="KW-0479">Metal-binding</keyword>
<feature type="binding site" evidence="10">
    <location>
        <position position="136"/>
    </location>
    <ligand>
        <name>Mg(2+)</name>
        <dbReference type="ChEBI" id="CHEBI:18420"/>
        <label>1</label>
        <note>catalytic</note>
    </ligand>
</feature>
<evidence type="ECO:0000256" key="8">
    <source>
        <dbReference type="ARBA" id="ARBA00044479"/>
    </source>
</evidence>
<gene>
    <name evidence="12" type="ORF">BJ508DRAFT_414892</name>
</gene>
<dbReference type="InterPro" id="IPR000760">
    <property type="entry name" value="Inositol_monophosphatase-like"/>
</dbReference>
<dbReference type="InterPro" id="IPR006239">
    <property type="entry name" value="DPNP"/>
</dbReference>
<dbReference type="STRING" id="1160509.A0A3N4I550"/>
<protein>
    <recommendedName>
        <fullName evidence="3 11">3'(2'),5'-bisphosphate nucleotidase</fullName>
        <ecNumber evidence="3 11">3.1.3.7</ecNumber>
    </recommendedName>
</protein>
<name>A0A3N4I550_ASCIM</name>
<evidence type="ECO:0000256" key="9">
    <source>
        <dbReference type="ARBA" id="ARBA00044484"/>
    </source>
</evidence>
<feature type="binding site" evidence="10">
    <location>
        <position position="137"/>
    </location>
    <ligand>
        <name>Mg(2+)</name>
        <dbReference type="ChEBI" id="CHEBI:18420"/>
        <label>1</label>
        <note>catalytic</note>
    </ligand>
</feature>
<evidence type="ECO:0000256" key="2">
    <source>
        <dbReference type="ARBA" id="ARBA00009759"/>
    </source>
</evidence>
<evidence type="ECO:0000256" key="1">
    <source>
        <dbReference type="ARBA" id="ARBA00001946"/>
    </source>
</evidence>
<evidence type="ECO:0000313" key="12">
    <source>
        <dbReference type="EMBL" id="RPA81235.1"/>
    </source>
</evidence>
<evidence type="ECO:0000256" key="5">
    <source>
        <dbReference type="ARBA" id="ARBA00022801"/>
    </source>
</evidence>